<name>A0A2T6BGF9_9BACL</name>
<sequence>MTNRVNTVQGPILVDELGKTPDLRRFGVTQEQMDQMLIKNPQRLFGGSGSGTGVDTLARSDDASGP</sequence>
<evidence type="ECO:0008006" key="4">
    <source>
        <dbReference type="Google" id="ProtNLM"/>
    </source>
</evidence>
<evidence type="ECO:0000313" key="3">
    <source>
        <dbReference type="Proteomes" id="UP000244240"/>
    </source>
</evidence>
<reference evidence="2 3" key="1">
    <citation type="submission" date="2018-04" db="EMBL/GenBank/DDBJ databases">
        <title>Genomic Encyclopedia of Archaeal and Bacterial Type Strains, Phase II (KMG-II): from individual species to whole genera.</title>
        <authorList>
            <person name="Goeker M."/>
        </authorList>
    </citation>
    <scope>NUCLEOTIDE SEQUENCE [LARGE SCALE GENOMIC DNA]</scope>
    <source>
        <strain evidence="2 3">DSM 45787</strain>
    </source>
</reference>
<organism evidence="2 3">
    <name type="scientific">Melghirimyces profundicolus</name>
    <dbReference type="NCBI Taxonomy" id="1242148"/>
    <lineage>
        <taxon>Bacteria</taxon>
        <taxon>Bacillati</taxon>
        <taxon>Bacillota</taxon>
        <taxon>Bacilli</taxon>
        <taxon>Bacillales</taxon>
        <taxon>Thermoactinomycetaceae</taxon>
        <taxon>Melghirimyces</taxon>
    </lineage>
</organism>
<dbReference type="AlphaFoldDB" id="A0A2T6BGF9"/>
<comment type="caution">
    <text evidence="2">The sequence shown here is derived from an EMBL/GenBank/DDBJ whole genome shotgun (WGS) entry which is preliminary data.</text>
</comment>
<proteinExistence type="predicted"/>
<dbReference type="RefSeq" id="WP_108025256.1">
    <property type="nucleotide sequence ID" value="NZ_QBKR01000021.1"/>
</dbReference>
<dbReference type="OrthoDB" id="105927at2"/>
<evidence type="ECO:0000256" key="1">
    <source>
        <dbReference type="SAM" id="MobiDB-lite"/>
    </source>
</evidence>
<dbReference type="Proteomes" id="UP000244240">
    <property type="component" value="Unassembled WGS sequence"/>
</dbReference>
<dbReference type="EMBL" id="QBKR01000021">
    <property type="protein sequence ID" value="PTX55144.1"/>
    <property type="molecule type" value="Genomic_DNA"/>
</dbReference>
<dbReference type="Gene3D" id="3.20.20.140">
    <property type="entry name" value="Metal-dependent hydrolases"/>
    <property type="match status" value="1"/>
</dbReference>
<feature type="region of interest" description="Disordered" evidence="1">
    <location>
        <begin position="42"/>
        <end position="66"/>
    </location>
</feature>
<accession>A0A2T6BGF9</accession>
<protein>
    <recommendedName>
        <fullName evidence="4">Phosphotriesterase family protein</fullName>
    </recommendedName>
</protein>
<gene>
    <name evidence="2" type="ORF">C8P63_12124</name>
</gene>
<evidence type="ECO:0000313" key="2">
    <source>
        <dbReference type="EMBL" id="PTX55144.1"/>
    </source>
</evidence>
<keyword evidence="3" id="KW-1185">Reference proteome</keyword>